<evidence type="ECO:0000256" key="1">
    <source>
        <dbReference type="SAM" id="Phobius"/>
    </source>
</evidence>
<dbReference type="SUPFAM" id="SSF103481">
    <property type="entry name" value="Multidrug resistance efflux transporter EmrE"/>
    <property type="match status" value="1"/>
</dbReference>
<dbReference type="EMBL" id="JBHSQL010000009">
    <property type="protein sequence ID" value="MFC6150329.1"/>
    <property type="molecule type" value="Genomic_DNA"/>
</dbReference>
<gene>
    <name evidence="2" type="ORF">ACFPYK_13100</name>
</gene>
<organism evidence="2 3">
    <name type="scientific">Mumia xiangluensis</name>
    <dbReference type="NCBI Taxonomy" id="1678900"/>
    <lineage>
        <taxon>Bacteria</taxon>
        <taxon>Bacillati</taxon>
        <taxon>Actinomycetota</taxon>
        <taxon>Actinomycetes</taxon>
        <taxon>Propionibacteriales</taxon>
        <taxon>Nocardioidaceae</taxon>
        <taxon>Mumia</taxon>
    </lineage>
</organism>
<keyword evidence="1" id="KW-0812">Transmembrane</keyword>
<evidence type="ECO:0000313" key="2">
    <source>
        <dbReference type="EMBL" id="MFC6150329.1"/>
    </source>
</evidence>
<keyword evidence="1" id="KW-1133">Transmembrane helix</keyword>
<evidence type="ECO:0000313" key="3">
    <source>
        <dbReference type="Proteomes" id="UP001596097"/>
    </source>
</evidence>
<dbReference type="Proteomes" id="UP001596097">
    <property type="component" value="Unassembled WGS sequence"/>
</dbReference>
<dbReference type="InterPro" id="IPR037185">
    <property type="entry name" value="EmrE-like"/>
</dbReference>
<sequence>MSLTTLGLLQYVAPILQFAIGVLVMHEHMTTGRWVGFFLVWAALVLITVEATRHHRRTLRRSADNIV</sequence>
<comment type="caution">
    <text evidence="2">The sequence shown here is derived from an EMBL/GenBank/DDBJ whole genome shotgun (WGS) entry which is preliminary data.</text>
</comment>
<protein>
    <recommendedName>
        <fullName evidence="4">RarD protein</fullName>
    </recommendedName>
</protein>
<dbReference type="RefSeq" id="WP_228552928.1">
    <property type="nucleotide sequence ID" value="NZ_JBHSQL010000009.1"/>
</dbReference>
<name>A0ABW1QNC4_9ACTN</name>
<keyword evidence="1" id="KW-0472">Membrane</keyword>
<accession>A0ABW1QNC4</accession>
<feature type="transmembrane region" description="Helical" evidence="1">
    <location>
        <begin position="34"/>
        <end position="52"/>
    </location>
</feature>
<reference evidence="3" key="1">
    <citation type="journal article" date="2019" name="Int. J. Syst. Evol. Microbiol.">
        <title>The Global Catalogue of Microorganisms (GCM) 10K type strain sequencing project: providing services to taxonomists for standard genome sequencing and annotation.</title>
        <authorList>
            <consortium name="The Broad Institute Genomics Platform"/>
            <consortium name="The Broad Institute Genome Sequencing Center for Infectious Disease"/>
            <person name="Wu L."/>
            <person name="Ma J."/>
        </authorList>
    </citation>
    <scope>NUCLEOTIDE SEQUENCE [LARGE SCALE GENOMIC DNA]</scope>
    <source>
        <strain evidence="3">CGMCC 4.7198</strain>
    </source>
</reference>
<proteinExistence type="predicted"/>
<keyword evidence="3" id="KW-1185">Reference proteome</keyword>
<evidence type="ECO:0008006" key="4">
    <source>
        <dbReference type="Google" id="ProtNLM"/>
    </source>
</evidence>